<organism evidence="3 4">
    <name type="scientific">Pelobacter propionicus (strain DSM 2379 / NBRC 103807 / OttBd1)</name>
    <dbReference type="NCBI Taxonomy" id="338966"/>
    <lineage>
        <taxon>Bacteria</taxon>
        <taxon>Pseudomonadati</taxon>
        <taxon>Thermodesulfobacteriota</taxon>
        <taxon>Desulfuromonadia</taxon>
        <taxon>Desulfuromonadales</taxon>
        <taxon>Desulfuromonadaceae</taxon>
        <taxon>Pelobacter</taxon>
    </lineage>
</organism>
<reference evidence="3 4" key="1">
    <citation type="submission" date="2006-10" db="EMBL/GenBank/DDBJ databases">
        <title>Complete sequence of plasmid pPRO1 of Pelobacter propionicus DSM 2379.</title>
        <authorList>
            <consortium name="US DOE Joint Genome Institute"/>
            <person name="Copeland A."/>
            <person name="Lucas S."/>
            <person name="Lapidus A."/>
            <person name="Barry K."/>
            <person name="Detter J.C."/>
            <person name="Glavina del Rio T."/>
            <person name="Hammon N."/>
            <person name="Israni S."/>
            <person name="Dalin E."/>
            <person name="Tice H."/>
            <person name="Pitluck S."/>
            <person name="Saunders E."/>
            <person name="Brettin T."/>
            <person name="Bruce D."/>
            <person name="Han C."/>
            <person name="Tapia R."/>
            <person name="Schmutz J."/>
            <person name="Larimer F."/>
            <person name="Land M."/>
            <person name="Hauser L."/>
            <person name="Kyrpides N."/>
            <person name="Kim E."/>
            <person name="Lovley D."/>
            <person name="Richardson P."/>
        </authorList>
    </citation>
    <scope>NUCLEOTIDE SEQUENCE [LARGE SCALE GENOMIC DNA]</scope>
    <source>
        <strain evidence="4">DSM 2379 / NBRC 103807 / OttBd1</strain>
        <plasmid evidence="4">Plasmid pPRO1</plasmid>
    </source>
</reference>
<accession>A0R7S6</accession>
<protein>
    <submittedName>
        <fullName evidence="3">Lytic transglycosylase, catalytic</fullName>
    </submittedName>
</protein>
<keyword evidence="4" id="KW-1185">Reference proteome</keyword>
<dbReference type="CAZy" id="GH23">
    <property type="family name" value="Glycoside Hydrolase Family 23"/>
</dbReference>
<dbReference type="SUPFAM" id="SSF53955">
    <property type="entry name" value="Lysozyme-like"/>
    <property type="match status" value="1"/>
</dbReference>
<dbReference type="eggNOG" id="COG0741">
    <property type="taxonomic scope" value="Bacteria"/>
</dbReference>
<dbReference type="HOGENOM" id="CLU_094905_1_1_7"/>
<dbReference type="Proteomes" id="UP000006732">
    <property type="component" value="Plasmid pPRO1"/>
</dbReference>
<evidence type="ECO:0000259" key="2">
    <source>
        <dbReference type="Pfam" id="PF01464"/>
    </source>
</evidence>
<dbReference type="InterPro" id="IPR023346">
    <property type="entry name" value="Lysozyme-like_dom_sf"/>
</dbReference>
<sequence>MPHTPMRRLIPIILSLILSPNAGWGFCFEEAGQTYGISPEILYNIASVESGFNPYAVNKNKNGSYDYGLMQINSIWAKKLGTERWKALSDPCTNVMTGAWILSQCISSYGYTWRGIGCYNSRTPELNKIYARKIFASIVKHRKLATQTSLIASAKKPEELSEQGQITPWEEIISHDDSK</sequence>
<evidence type="ECO:0000313" key="3">
    <source>
        <dbReference type="EMBL" id="ABL01384.1"/>
    </source>
</evidence>
<evidence type="ECO:0000313" key="4">
    <source>
        <dbReference type="Proteomes" id="UP000006732"/>
    </source>
</evidence>
<keyword evidence="1" id="KW-0732">Signal</keyword>
<gene>
    <name evidence="3" type="ordered locus">Ppro_3796</name>
</gene>
<dbReference type="KEGG" id="ppd:Ppro_3796"/>
<feature type="signal peptide" evidence="1">
    <location>
        <begin position="1"/>
        <end position="24"/>
    </location>
</feature>
<evidence type="ECO:0000256" key="1">
    <source>
        <dbReference type="SAM" id="SignalP"/>
    </source>
</evidence>
<geneLocation type="plasmid" evidence="3 4">
    <name>pPRO1</name>
</geneLocation>
<dbReference type="Pfam" id="PF01464">
    <property type="entry name" value="SLT"/>
    <property type="match status" value="1"/>
</dbReference>
<dbReference type="Gene3D" id="1.10.530.10">
    <property type="match status" value="1"/>
</dbReference>
<name>A0R7S6_PELPD</name>
<dbReference type="EMBL" id="CP000483">
    <property type="protein sequence ID" value="ABL01384.1"/>
    <property type="molecule type" value="Genomic_DNA"/>
</dbReference>
<feature type="chain" id="PRO_5002629354" evidence="1">
    <location>
        <begin position="25"/>
        <end position="179"/>
    </location>
</feature>
<dbReference type="InterPro" id="IPR008258">
    <property type="entry name" value="Transglycosylase_SLT_dom_1"/>
</dbReference>
<keyword evidence="3" id="KW-0614">Plasmid</keyword>
<dbReference type="CDD" id="cd13400">
    <property type="entry name" value="LT_IagB-like"/>
    <property type="match status" value="1"/>
</dbReference>
<feature type="domain" description="Transglycosylase SLT" evidence="2">
    <location>
        <begin position="27"/>
        <end position="123"/>
    </location>
</feature>
<proteinExistence type="predicted"/>
<dbReference type="AlphaFoldDB" id="A0R7S6"/>